<dbReference type="InterPro" id="IPR020056">
    <property type="entry name" value="Rbsml_bL25/Gln-tRNA_synth_N"/>
</dbReference>
<feature type="domain" description="Large ribosomal subunit protein bL25 L25" evidence="7">
    <location>
        <begin position="8"/>
        <end position="92"/>
    </location>
</feature>
<evidence type="ECO:0000313" key="9">
    <source>
        <dbReference type="EMBL" id="QNV37328.1"/>
    </source>
</evidence>
<dbReference type="InterPro" id="IPR011035">
    <property type="entry name" value="Ribosomal_bL25/Gln-tRNA_synth"/>
</dbReference>
<proteinExistence type="inferred from homology"/>
<name>A0A7H2BCD2_9MICC</name>
<dbReference type="PANTHER" id="PTHR33284">
    <property type="entry name" value="RIBOSOMAL PROTEIN L25/GLN-TRNA SYNTHETASE, ANTI-CODON-BINDING DOMAIN-CONTAINING PROTEIN"/>
    <property type="match status" value="1"/>
</dbReference>
<dbReference type="GO" id="GO:0006412">
    <property type="term" value="P:translation"/>
    <property type="evidence" value="ECO:0007669"/>
    <property type="project" value="UniProtKB-UniRule"/>
</dbReference>
<dbReference type="GO" id="GO:0008097">
    <property type="term" value="F:5S rRNA binding"/>
    <property type="evidence" value="ECO:0007669"/>
    <property type="project" value="InterPro"/>
</dbReference>
<protein>
    <recommendedName>
        <fullName evidence="5">Large ribosomal subunit protein bL25</fullName>
    </recommendedName>
    <alternativeName>
        <fullName evidence="5">General stress protein CTC</fullName>
    </alternativeName>
</protein>
<keyword evidence="10" id="KW-1185">Reference proteome</keyword>
<dbReference type="SUPFAM" id="SSF50715">
    <property type="entry name" value="Ribosomal protein L25-like"/>
    <property type="match status" value="1"/>
</dbReference>
<gene>
    <name evidence="5" type="primary">rplY</name>
    <name evidence="5" type="synonym">ctc</name>
    <name evidence="9" type="ORF">IDM49_08800</name>
</gene>
<dbReference type="KEGG" id="rter:IDM49_08800"/>
<evidence type="ECO:0000256" key="4">
    <source>
        <dbReference type="ARBA" id="ARBA00023274"/>
    </source>
</evidence>
<dbReference type="Gene3D" id="2.170.120.20">
    <property type="entry name" value="Ribosomal protein L25, beta domain"/>
    <property type="match status" value="1"/>
</dbReference>
<dbReference type="AlphaFoldDB" id="A0A7H2BCD2"/>
<dbReference type="HAMAP" id="MF_01334">
    <property type="entry name" value="Ribosomal_bL25_CTC"/>
    <property type="match status" value="1"/>
</dbReference>
<dbReference type="InterPro" id="IPR037121">
    <property type="entry name" value="Ribosomal_bL25_C"/>
</dbReference>
<dbReference type="Pfam" id="PF01386">
    <property type="entry name" value="Ribosomal_L25p"/>
    <property type="match status" value="1"/>
</dbReference>
<dbReference type="InterPro" id="IPR020930">
    <property type="entry name" value="Ribosomal_uL5_bac-type"/>
</dbReference>
<keyword evidence="4 5" id="KW-0687">Ribonucleoprotein</keyword>
<keyword evidence="1 5" id="KW-0699">rRNA-binding</keyword>
<evidence type="ECO:0000256" key="1">
    <source>
        <dbReference type="ARBA" id="ARBA00022730"/>
    </source>
</evidence>
<feature type="compositionally biased region" description="Basic and acidic residues" evidence="6">
    <location>
        <begin position="230"/>
        <end position="240"/>
    </location>
</feature>
<comment type="similarity">
    <text evidence="5">Belongs to the bacterial ribosomal protein bL25 family. CTC subfamily.</text>
</comment>
<feature type="region of interest" description="Disordered" evidence="6">
    <location>
        <begin position="179"/>
        <end position="240"/>
    </location>
</feature>
<dbReference type="PANTHER" id="PTHR33284:SF1">
    <property type="entry name" value="RIBOSOMAL PROTEIN L25_GLN-TRNA SYNTHETASE, ANTI-CODON-BINDING DOMAIN-CONTAINING PROTEIN"/>
    <property type="match status" value="1"/>
</dbReference>
<comment type="function">
    <text evidence="5">This is one of the proteins that binds to the 5S RNA in the ribosome where it forms part of the central protuberance.</text>
</comment>
<dbReference type="Gene3D" id="2.40.240.10">
    <property type="entry name" value="Ribosomal Protein L25, Chain P"/>
    <property type="match status" value="1"/>
</dbReference>
<feature type="domain" description="Large ribosomal subunit protein bL25 beta" evidence="8">
    <location>
        <begin position="101"/>
        <end position="179"/>
    </location>
</feature>
<feature type="compositionally biased region" description="Acidic residues" evidence="6">
    <location>
        <begin position="186"/>
        <end position="199"/>
    </location>
</feature>
<dbReference type="CDD" id="cd00495">
    <property type="entry name" value="Ribosomal_L25_TL5_CTC"/>
    <property type="match status" value="1"/>
</dbReference>
<dbReference type="InterPro" id="IPR029751">
    <property type="entry name" value="Ribosomal_L25_dom"/>
</dbReference>
<evidence type="ECO:0000256" key="3">
    <source>
        <dbReference type="ARBA" id="ARBA00022980"/>
    </source>
</evidence>
<dbReference type="EMBL" id="CP061539">
    <property type="protein sequence ID" value="QNV37328.1"/>
    <property type="molecule type" value="Genomic_DNA"/>
</dbReference>
<dbReference type="InterPro" id="IPR020057">
    <property type="entry name" value="Ribosomal_bL25_b-dom"/>
</dbReference>
<evidence type="ECO:0000256" key="2">
    <source>
        <dbReference type="ARBA" id="ARBA00022884"/>
    </source>
</evidence>
<evidence type="ECO:0000256" key="6">
    <source>
        <dbReference type="SAM" id="MobiDB-lite"/>
    </source>
</evidence>
<comment type="subunit">
    <text evidence="5">Part of the 50S ribosomal subunit; part of the 5S rRNA/L5/L18/L25 subcomplex. Contacts the 5S rRNA. Binds to the 5S rRNA independently of L5 and L18.</text>
</comment>
<accession>A0A7H2BCD2</accession>
<dbReference type="Proteomes" id="UP000516404">
    <property type="component" value="Chromosome"/>
</dbReference>
<evidence type="ECO:0000259" key="7">
    <source>
        <dbReference type="Pfam" id="PF01386"/>
    </source>
</evidence>
<dbReference type="NCBIfam" id="TIGR00731">
    <property type="entry name" value="bL25_bact_ctc"/>
    <property type="match status" value="1"/>
</dbReference>
<dbReference type="GO" id="GO:0022625">
    <property type="term" value="C:cytosolic large ribosomal subunit"/>
    <property type="evidence" value="ECO:0007669"/>
    <property type="project" value="TreeGrafter"/>
</dbReference>
<evidence type="ECO:0000313" key="10">
    <source>
        <dbReference type="Proteomes" id="UP000516404"/>
    </source>
</evidence>
<dbReference type="Pfam" id="PF14693">
    <property type="entry name" value="Ribosomal_TL5_C"/>
    <property type="match status" value="1"/>
</dbReference>
<dbReference type="NCBIfam" id="NF004131">
    <property type="entry name" value="PRK05618.2-1"/>
    <property type="match status" value="1"/>
</dbReference>
<dbReference type="RefSeq" id="WP_190724232.1">
    <property type="nucleotide sequence ID" value="NZ_CP061539.1"/>
</dbReference>
<keyword evidence="3 5" id="KW-0689">Ribosomal protein</keyword>
<evidence type="ECO:0000259" key="8">
    <source>
        <dbReference type="Pfam" id="PF14693"/>
    </source>
</evidence>
<organism evidence="9 10">
    <name type="scientific">Rothia terrae</name>
    <dbReference type="NCBI Taxonomy" id="396015"/>
    <lineage>
        <taxon>Bacteria</taxon>
        <taxon>Bacillati</taxon>
        <taxon>Actinomycetota</taxon>
        <taxon>Actinomycetes</taxon>
        <taxon>Micrococcales</taxon>
        <taxon>Micrococcaceae</taxon>
        <taxon>Rothia</taxon>
    </lineage>
</organism>
<dbReference type="InterPro" id="IPR001021">
    <property type="entry name" value="Ribosomal_bL25_long"/>
</dbReference>
<reference evidence="9 10" key="1">
    <citation type="submission" date="2020-09" db="EMBL/GenBank/DDBJ databases">
        <title>Investigation of environmental microbes.</title>
        <authorList>
            <person name="Ou Y."/>
            <person name="Kang Q."/>
        </authorList>
    </citation>
    <scope>NUCLEOTIDE SEQUENCE [LARGE SCALE GENOMIC DNA]</scope>
    <source>
        <strain evidence="9 10">KJZ-14</strain>
    </source>
</reference>
<sequence>MTAGATKISATRREDFGKGYARRIRQVGDIPAVIYGHGEDPKHVVLPGHETTLAARTPNAIFDLDIEGETVLVMVKDIQRHAIRPEIQHMDLLIVKRGERVEVEIPLHVEGEVAEGAVANVELTTLLVEADAIKQPEVIEVNIEGREIGEHVTAADVVLPEGVTLVADEETMVVNISEPVILDVPEPGEEGDTDAEGNEIVEGGTDKGDANADEAEGDVVPASEESDQAGESHDSDNNKQ</sequence>
<keyword evidence="2 5" id="KW-0694">RNA-binding</keyword>
<evidence type="ECO:0000256" key="5">
    <source>
        <dbReference type="HAMAP-Rule" id="MF_01334"/>
    </source>
</evidence>
<dbReference type="GeneID" id="96624339"/>
<dbReference type="GO" id="GO:0003735">
    <property type="term" value="F:structural constituent of ribosome"/>
    <property type="evidence" value="ECO:0007669"/>
    <property type="project" value="InterPro"/>
</dbReference>